<evidence type="ECO:0000313" key="2">
    <source>
        <dbReference type="Proteomes" id="UP001634393"/>
    </source>
</evidence>
<evidence type="ECO:0000313" key="1">
    <source>
        <dbReference type="EMBL" id="KAL3818977.1"/>
    </source>
</evidence>
<protein>
    <submittedName>
        <fullName evidence="1">Uncharacterized protein</fullName>
    </submittedName>
</protein>
<dbReference type="Proteomes" id="UP001634393">
    <property type="component" value="Unassembled WGS sequence"/>
</dbReference>
<dbReference type="EMBL" id="JBJXBP010000007">
    <property type="protein sequence ID" value="KAL3818977.1"/>
    <property type="molecule type" value="Genomic_DNA"/>
</dbReference>
<keyword evidence="2" id="KW-1185">Reference proteome</keyword>
<proteinExistence type="predicted"/>
<organism evidence="1 2">
    <name type="scientific">Penstemon smallii</name>
    <dbReference type="NCBI Taxonomy" id="265156"/>
    <lineage>
        <taxon>Eukaryota</taxon>
        <taxon>Viridiplantae</taxon>
        <taxon>Streptophyta</taxon>
        <taxon>Embryophyta</taxon>
        <taxon>Tracheophyta</taxon>
        <taxon>Spermatophyta</taxon>
        <taxon>Magnoliopsida</taxon>
        <taxon>eudicotyledons</taxon>
        <taxon>Gunneridae</taxon>
        <taxon>Pentapetalae</taxon>
        <taxon>asterids</taxon>
        <taxon>lamiids</taxon>
        <taxon>Lamiales</taxon>
        <taxon>Plantaginaceae</taxon>
        <taxon>Cheloneae</taxon>
        <taxon>Penstemon</taxon>
    </lineage>
</organism>
<comment type="caution">
    <text evidence="1">The sequence shown here is derived from an EMBL/GenBank/DDBJ whole genome shotgun (WGS) entry which is preliminary data.</text>
</comment>
<name>A0ABD3S3J8_9LAMI</name>
<sequence length="16" mass="1891">MFSFQEKLLDFATINS</sequence>
<dbReference type="AlphaFoldDB" id="A0ABD3S3J8"/>
<accession>A0ABD3S3J8</accession>
<reference evidence="1 2" key="1">
    <citation type="submission" date="2024-12" db="EMBL/GenBank/DDBJ databases">
        <title>The unique morphological basis and parallel evolutionary history of personate flowers in Penstemon.</title>
        <authorList>
            <person name="Depatie T.H."/>
            <person name="Wessinger C.A."/>
        </authorList>
    </citation>
    <scope>NUCLEOTIDE SEQUENCE [LARGE SCALE GENOMIC DNA]</scope>
    <source>
        <strain evidence="1">WTNN_2</strain>
        <tissue evidence="1">Leaf</tissue>
    </source>
</reference>
<gene>
    <name evidence="1" type="ORF">ACJIZ3_004882</name>
</gene>